<evidence type="ECO:0000259" key="1">
    <source>
        <dbReference type="Pfam" id="PF17938"/>
    </source>
</evidence>
<dbReference type="SUPFAM" id="SSF48498">
    <property type="entry name" value="Tetracyclin repressor-like, C-terminal domain"/>
    <property type="match status" value="1"/>
</dbReference>
<proteinExistence type="predicted"/>
<name>A0ABW2KDN7_9ACTN</name>
<dbReference type="Pfam" id="PF17938">
    <property type="entry name" value="TetR_C_29"/>
    <property type="match status" value="1"/>
</dbReference>
<dbReference type="Gene3D" id="1.10.357.10">
    <property type="entry name" value="Tetracycline Repressor, domain 2"/>
    <property type="match status" value="1"/>
</dbReference>
<gene>
    <name evidence="2" type="ORF">ACFQRF_06785</name>
</gene>
<evidence type="ECO:0000313" key="3">
    <source>
        <dbReference type="Proteomes" id="UP001596540"/>
    </source>
</evidence>
<organism evidence="2 3">
    <name type="scientific">Marinactinospora rubrisoli</name>
    <dbReference type="NCBI Taxonomy" id="2715399"/>
    <lineage>
        <taxon>Bacteria</taxon>
        <taxon>Bacillati</taxon>
        <taxon>Actinomycetota</taxon>
        <taxon>Actinomycetes</taxon>
        <taxon>Streptosporangiales</taxon>
        <taxon>Nocardiopsidaceae</taxon>
        <taxon>Marinactinospora</taxon>
    </lineage>
</organism>
<feature type="domain" description="HTH-type transcriptional repressor NicS C-terminal" evidence="1">
    <location>
        <begin position="8"/>
        <end position="50"/>
    </location>
</feature>
<accession>A0ABW2KDN7</accession>
<reference evidence="3" key="1">
    <citation type="journal article" date="2019" name="Int. J. Syst. Evol. Microbiol.">
        <title>The Global Catalogue of Microorganisms (GCM) 10K type strain sequencing project: providing services to taxonomists for standard genome sequencing and annotation.</title>
        <authorList>
            <consortium name="The Broad Institute Genomics Platform"/>
            <consortium name="The Broad Institute Genome Sequencing Center for Infectious Disease"/>
            <person name="Wu L."/>
            <person name="Ma J."/>
        </authorList>
    </citation>
    <scope>NUCLEOTIDE SEQUENCE [LARGE SCALE GENOMIC DNA]</scope>
    <source>
        <strain evidence="3">CGMCC 4.7382</strain>
    </source>
</reference>
<dbReference type="InterPro" id="IPR041474">
    <property type="entry name" value="NicS_C"/>
</dbReference>
<keyword evidence="3" id="KW-1185">Reference proteome</keyword>
<comment type="caution">
    <text evidence="2">The sequence shown here is derived from an EMBL/GenBank/DDBJ whole genome shotgun (WGS) entry which is preliminary data.</text>
</comment>
<dbReference type="RefSeq" id="WP_379869743.1">
    <property type="nucleotide sequence ID" value="NZ_JBHTBH010000002.1"/>
</dbReference>
<dbReference type="Proteomes" id="UP001596540">
    <property type="component" value="Unassembled WGS sequence"/>
</dbReference>
<evidence type="ECO:0000313" key="2">
    <source>
        <dbReference type="EMBL" id="MFC7327444.1"/>
    </source>
</evidence>
<dbReference type="EMBL" id="JBHTBH010000002">
    <property type="protein sequence ID" value="MFC7327444.1"/>
    <property type="molecule type" value="Genomic_DNA"/>
</dbReference>
<sequence length="51" mass="5824">MAARRQPQRGREQGTFRADVDAVDPHMAISSYCVCAVADRHRFTTIFGRDR</sequence>
<protein>
    <recommendedName>
        <fullName evidence="1">HTH-type transcriptional repressor NicS C-terminal domain-containing protein</fullName>
    </recommendedName>
</protein>
<dbReference type="InterPro" id="IPR036271">
    <property type="entry name" value="Tet_transcr_reg_TetR-rel_C_sf"/>
</dbReference>